<dbReference type="RefSeq" id="WP_380840027.1">
    <property type="nucleotide sequence ID" value="NZ_JBHSFP010000006.1"/>
</dbReference>
<gene>
    <name evidence="4" type="ORF">ACFO60_11620</name>
</gene>
<reference evidence="5" key="1">
    <citation type="journal article" date="2019" name="Int. J. Syst. Evol. Microbiol.">
        <title>The Global Catalogue of Microorganisms (GCM) 10K type strain sequencing project: providing services to taxonomists for standard genome sequencing and annotation.</title>
        <authorList>
            <consortium name="The Broad Institute Genomics Platform"/>
            <consortium name="The Broad Institute Genome Sequencing Center for Infectious Disease"/>
            <person name="Wu L."/>
            <person name="Ma J."/>
        </authorList>
    </citation>
    <scope>NUCLEOTIDE SEQUENCE [LARGE SCALE GENOMIC DNA]</scope>
    <source>
        <strain evidence="5">CGMCC 4.7132</strain>
    </source>
</reference>
<evidence type="ECO:0000259" key="3">
    <source>
        <dbReference type="Pfam" id="PF24837"/>
    </source>
</evidence>
<feature type="compositionally biased region" description="Low complexity" evidence="1">
    <location>
        <begin position="21"/>
        <end position="75"/>
    </location>
</feature>
<keyword evidence="5" id="KW-1185">Reference proteome</keyword>
<protein>
    <recommendedName>
        <fullName evidence="3">AMIN-like domain-containing protein</fullName>
    </recommendedName>
</protein>
<name>A0ABV9CE31_9ACTN</name>
<feature type="region of interest" description="Disordered" evidence="1">
    <location>
        <begin position="21"/>
        <end position="104"/>
    </location>
</feature>
<proteinExistence type="predicted"/>
<dbReference type="Proteomes" id="UP001596004">
    <property type="component" value="Unassembled WGS sequence"/>
</dbReference>
<dbReference type="InterPro" id="IPR056303">
    <property type="entry name" value="AMIN-like"/>
</dbReference>
<feature type="signal peptide" evidence="2">
    <location>
        <begin position="1"/>
        <end position="26"/>
    </location>
</feature>
<evidence type="ECO:0000313" key="5">
    <source>
        <dbReference type="Proteomes" id="UP001596004"/>
    </source>
</evidence>
<organism evidence="4 5">
    <name type="scientific">Sphaerisporangium dianthi</name>
    <dbReference type="NCBI Taxonomy" id="1436120"/>
    <lineage>
        <taxon>Bacteria</taxon>
        <taxon>Bacillati</taxon>
        <taxon>Actinomycetota</taxon>
        <taxon>Actinomycetes</taxon>
        <taxon>Streptosporangiales</taxon>
        <taxon>Streptosporangiaceae</taxon>
        <taxon>Sphaerisporangium</taxon>
    </lineage>
</organism>
<sequence>MKRVAAALVPLALLAAACGTAPGSGASVSGTPAASSASPAVSGPTAASPEPDTSSGAPSPAGTPSGQGSAAPSSPWVTRTPTAGPSDPPLPTSTRRVAVARDPERPPLVKGVRFAGHAGFDRVVIDLQGAKTGYSVDWVRKLYEDGSGKLVDLKGGAFLQVTLKPANAHTEDGKPTYPRRPVLRPGLPNLVGIARTGDFEGVVTVALALRERAGFRVTEQSEPTRLVIDIAH</sequence>
<feature type="domain" description="AMIN-like" evidence="3">
    <location>
        <begin position="108"/>
        <end position="232"/>
    </location>
</feature>
<dbReference type="Pfam" id="PF24837">
    <property type="entry name" value="AMIN-like"/>
    <property type="match status" value="1"/>
</dbReference>
<feature type="chain" id="PRO_5046910382" description="AMIN-like domain-containing protein" evidence="2">
    <location>
        <begin position="27"/>
        <end position="232"/>
    </location>
</feature>
<accession>A0ABV9CE31</accession>
<dbReference type="EMBL" id="JBHSFP010000006">
    <property type="protein sequence ID" value="MFC4531414.1"/>
    <property type="molecule type" value="Genomic_DNA"/>
</dbReference>
<keyword evidence="2" id="KW-0732">Signal</keyword>
<evidence type="ECO:0000256" key="1">
    <source>
        <dbReference type="SAM" id="MobiDB-lite"/>
    </source>
</evidence>
<evidence type="ECO:0000256" key="2">
    <source>
        <dbReference type="SAM" id="SignalP"/>
    </source>
</evidence>
<dbReference type="PROSITE" id="PS51257">
    <property type="entry name" value="PROKAR_LIPOPROTEIN"/>
    <property type="match status" value="1"/>
</dbReference>
<comment type="caution">
    <text evidence="4">The sequence shown here is derived from an EMBL/GenBank/DDBJ whole genome shotgun (WGS) entry which is preliminary data.</text>
</comment>
<evidence type="ECO:0000313" key="4">
    <source>
        <dbReference type="EMBL" id="MFC4531414.1"/>
    </source>
</evidence>